<keyword evidence="2" id="KW-1185">Reference proteome</keyword>
<evidence type="ECO:0000313" key="1">
    <source>
        <dbReference type="EMBL" id="BAU28787.1"/>
    </source>
</evidence>
<proteinExistence type="predicted"/>
<dbReference type="AlphaFoldDB" id="A0A0U5C8U5"/>
<dbReference type="Proteomes" id="UP000217696">
    <property type="component" value="Chromosome"/>
</dbReference>
<dbReference type="Pfam" id="PF13076">
    <property type="entry name" value="Fur_reg_FbpA"/>
    <property type="match status" value="1"/>
</dbReference>
<gene>
    <name evidence="1" type="ORF">CB4_02964</name>
</gene>
<dbReference type="OrthoDB" id="2679749at2"/>
<organism evidence="1 2">
    <name type="scientific">Aneurinibacillus soli</name>
    <dbReference type="NCBI Taxonomy" id="1500254"/>
    <lineage>
        <taxon>Bacteria</taxon>
        <taxon>Bacillati</taxon>
        <taxon>Bacillota</taxon>
        <taxon>Bacilli</taxon>
        <taxon>Bacillales</taxon>
        <taxon>Paenibacillaceae</taxon>
        <taxon>Aneurinibacillus group</taxon>
        <taxon>Aneurinibacillus</taxon>
    </lineage>
</organism>
<accession>A0A0U5C8U5</accession>
<dbReference type="InterPro" id="IPR025072">
    <property type="entry name" value="Fur_reg_FbpA"/>
</dbReference>
<dbReference type="EMBL" id="AP017312">
    <property type="protein sequence ID" value="BAU28787.1"/>
    <property type="molecule type" value="Genomic_DNA"/>
</dbReference>
<dbReference type="KEGG" id="asoc:CB4_02964"/>
<name>A0A0U5C8U5_9BACL</name>
<evidence type="ECO:0000313" key="2">
    <source>
        <dbReference type="Proteomes" id="UP000217696"/>
    </source>
</evidence>
<protein>
    <submittedName>
        <fullName evidence="1">Uncharacterized protein</fullName>
    </submittedName>
</protein>
<dbReference type="RefSeq" id="WP_096466498.1">
    <property type="nucleotide sequence ID" value="NZ_AP017312.1"/>
</dbReference>
<sequence length="49" mass="5906">MITLDRYIEKLLQLGIFKINDHQLYECSEKEVKQALFRALLRNKKVQVQ</sequence>
<reference evidence="1 2" key="1">
    <citation type="submission" date="2015-12" db="EMBL/GenBank/DDBJ databases">
        <title>Genome sequence of Aneurinibacillus soli.</title>
        <authorList>
            <person name="Lee J.S."/>
            <person name="Lee K.C."/>
            <person name="Kim K.K."/>
            <person name="Lee B.W."/>
        </authorList>
    </citation>
    <scope>NUCLEOTIDE SEQUENCE [LARGE SCALE GENOMIC DNA]</scope>
    <source>
        <strain evidence="1 2">CB4</strain>
    </source>
</reference>